<dbReference type="InParanoid" id="G9MZ66"/>
<reference evidence="7 8" key="1">
    <citation type="journal article" date="2011" name="Genome Biol.">
        <title>Comparative genome sequence analysis underscores mycoparasitism as the ancestral life style of Trichoderma.</title>
        <authorList>
            <person name="Kubicek C.P."/>
            <person name="Herrera-Estrella A."/>
            <person name="Seidl-Seiboth V."/>
            <person name="Martinez D.A."/>
            <person name="Druzhinina I.S."/>
            <person name="Thon M."/>
            <person name="Zeilinger S."/>
            <person name="Casas-Flores S."/>
            <person name="Horwitz B.A."/>
            <person name="Mukherjee P.K."/>
            <person name="Mukherjee M."/>
            <person name="Kredics L."/>
            <person name="Alcaraz L.D."/>
            <person name="Aerts A."/>
            <person name="Antal Z."/>
            <person name="Atanasova L."/>
            <person name="Cervantes-Badillo M.G."/>
            <person name="Challacombe J."/>
            <person name="Chertkov O."/>
            <person name="McCluskey K."/>
            <person name="Coulpier F."/>
            <person name="Deshpande N."/>
            <person name="von Doehren H."/>
            <person name="Ebbole D.J."/>
            <person name="Esquivel-Naranjo E.U."/>
            <person name="Fekete E."/>
            <person name="Flipphi M."/>
            <person name="Glaser F."/>
            <person name="Gomez-Rodriguez E.Y."/>
            <person name="Gruber S."/>
            <person name="Han C."/>
            <person name="Henrissat B."/>
            <person name="Hermosa R."/>
            <person name="Hernandez-Onate M."/>
            <person name="Karaffa L."/>
            <person name="Kosti I."/>
            <person name="Le Crom S."/>
            <person name="Lindquist E."/>
            <person name="Lucas S."/>
            <person name="Luebeck M."/>
            <person name="Luebeck P.S."/>
            <person name="Margeot A."/>
            <person name="Metz B."/>
            <person name="Misra M."/>
            <person name="Nevalainen H."/>
            <person name="Omann M."/>
            <person name="Packer N."/>
            <person name="Perrone G."/>
            <person name="Uresti-Rivera E.E."/>
            <person name="Salamov A."/>
            <person name="Schmoll M."/>
            <person name="Seiboth B."/>
            <person name="Shapiro H."/>
            <person name="Sukno S."/>
            <person name="Tamayo-Ramos J.A."/>
            <person name="Tisch D."/>
            <person name="Wiest A."/>
            <person name="Wilkinson H.H."/>
            <person name="Zhang M."/>
            <person name="Coutinho P.M."/>
            <person name="Kenerley C.M."/>
            <person name="Monte E."/>
            <person name="Baker S.E."/>
            <person name="Grigoriev I.V."/>
        </authorList>
    </citation>
    <scope>NUCLEOTIDE SEQUENCE [LARGE SCALE GENOMIC DNA]</scope>
    <source>
        <strain evidence="8">Gv29-8 / FGSC 10586</strain>
    </source>
</reference>
<evidence type="ECO:0000256" key="1">
    <source>
        <dbReference type="ARBA" id="ARBA00005854"/>
    </source>
</evidence>
<evidence type="ECO:0000313" key="7">
    <source>
        <dbReference type="EMBL" id="EHK20392.1"/>
    </source>
</evidence>
<dbReference type="EMBL" id="ABDF02000080">
    <property type="protein sequence ID" value="EHK20392.1"/>
    <property type="molecule type" value="Genomic_DNA"/>
</dbReference>
<evidence type="ECO:0000256" key="3">
    <source>
        <dbReference type="ARBA" id="ARBA00023027"/>
    </source>
</evidence>
<dbReference type="InterPro" id="IPR006139">
    <property type="entry name" value="D-isomer_2_OHA_DH_cat_dom"/>
</dbReference>
<organism evidence="7 8">
    <name type="scientific">Hypocrea virens (strain Gv29-8 / FGSC 10586)</name>
    <name type="common">Gliocladium virens</name>
    <name type="synonym">Trichoderma virens</name>
    <dbReference type="NCBI Taxonomy" id="413071"/>
    <lineage>
        <taxon>Eukaryota</taxon>
        <taxon>Fungi</taxon>
        <taxon>Dikarya</taxon>
        <taxon>Ascomycota</taxon>
        <taxon>Pezizomycotina</taxon>
        <taxon>Sordariomycetes</taxon>
        <taxon>Hypocreomycetidae</taxon>
        <taxon>Hypocreales</taxon>
        <taxon>Hypocreaceae</taxon>
        <taxon>Trichoderma</taxon>
    </lineage>
</organism>
<dbReference type="OMA" id="IPYYPFD"/>
<feature type="domain" description="D-isomer specific 2-hydroxyacid dehydrogenase NAD-binding" evidence="6">
    <location>
        <begin position="129"/>
        <end position="303"/>
    </location>
</feature>
<protein>
    <recommendedName>
        <fullName evidence="9">D-isomer specific 2-hydroxyacid dehydrogenase NAD-binding domain-containing protein</fullName>
    </recommendedName>
</protein>
<dbReference type="SUPFAM" id="SSF51735">
    <property type="entry name" value="NAD(P)-binding Rossmann-fold domains"/>
    <property type="match status" value="1"/>
</dbReference>
<comment type="similarity">
    <text evidence="1 4">Belongs to the D-isomer specific 2-hydroxyacid dehydrogenase family.</text>
</comment>
<feature type="domain" description="D-isomer specific 2-hydroxyacid dehydrogenase catalytic" evidence="5">
    <location>
        <begin position="53"/>
        <end position="336"/>
    </location>
</feature>
<dbReference type="FunFam" id="3.40.50.720:FF:000203">
    <property type="entry name" value="D-3-phosphoglycerate dehydrogenase (SerA)"/>
    <property type="match status" value="1"/>
</dbReference>
<dbReference type="SUPFAM" id="SSF52283">
    <property type="entry name" value="Formate/glycerate dehydrogenase catalytic domain-like"/>
    <property type="match status" value="1"/>
</dbReference>
<sequence>MSLKNRKDRPLVVWLGRPRHDGGDNLSAFRNDFDNAILDAENRNEVKAKLPALIAKHGSIDALVVPMGTMTYAPFDQDLLSPLAAGYGITASFKAGYDEFDVEWITRQGIWLCNPTEAVVESTSNMAMFLILAIVRDTYRAQQTIRSGSWLDHLYPTHHVTGMRIGIIGMGKMGKRIASKAKAFNMRIKYFNRRRLSNQEEILYSASYCDSLHALPSTSDVVSINCPLNGDTRNLISTAEFATMRHGTYLVNTARGAIVDEDALIQAIDCGKIARAGLDVFCSESRINSYFQESDKVICQPHMRGLTQGAYKLAEMECLENIRTYFKTWKPINPVNDLSALL</sequence>
<dbReference type="PROSITE" id="PS00671">
    <property type="entry name" value="D_2_HYDROXYACID_DH_3"/>
    <property type="match status" value="1"/>
</dbReference>
<dbReference type="PANTHER" id="PTHR10996:SF269">
    <property type="entry name" value="HYPOTHETICAL D-ISOMER SPECIFIC 2-HYDROXYACID DEHYDROGENASE (EUROFUNG)"/>
    <property type="match status" value="1"/>
</dbReference>
<dbReference type="PANTHER" id="PTHR10996">
    <property type="entry name" value="2-HYDROXYACID DEHYDROGENASE-RELATED"/>
    <property type="match status" value="1"/>
</dbReference>
<comment type="caution">
    <text evidence="7">The sequence shown here is derived from an EMBL/GenBank/DDBJ whole genome shotgun (WGS) entry which is preliminary data.</text>
</comment>
<dbReference type="OrthoDB" id="9991913at2759"/>
<dbReference type="VEuPathDB" id="FungiDB:TRIVIDRAFT_58666"/>
<dbReference type="Proteomes" id="UP000007115">
    <property type="component" value="Unassembled WGS sequence"/>
</dbReference>
<dbReference type="Pfam" id="PF00389">
    <property type="entry name" value="2-Hacid_dh"/>
    <property type="match status" value="1"/>
</dbReference>
<keyword evidence="2 4" id="KW-0560">Oxidoreductase</keyword>
<evidence type="ECO:0008006" key="9">
    <source>
        <dbReference type="Google" id="ProtNLM"/>
    </source>
</evidence>
<dbReference type="GeneID" id="25795861"/>
<keyword evidence="8" id="KW-1185">Reference proteome</keyword>
<dbReference type="HOGENOM" id="CLU_019796_1_2_1"/>
<dbReference type="RefSeq" id="XP_013954587.1">
    <property type="nucleotide sequence ID" value="XM_014099112.1"/>
</dbReference>
<dbReference type="CDD" id="cd12168">
    <property type="entry name" value="Mand_dh_like"/>
    <property type="match status" value="1"/>
</dbReference>
<evidence type="ECO:0000259" key="5">
    <source>
        <dbReference type="Pfam" id="PF00389"/>
    </source>
</evidence>
<keyword evidence="3" id="KW-0520">NAD</keyword>
<dbReference type="AlphaFoldDB" id="G9MZ66"/>
<dbReference type="Pfam" id="PF02826">
    <property type="entry name" value="2-Hacid_dh_C"/>
    <property type="match status" value="1"/>
</dbReference>
<dbReference type="STRING" id="413071.G9MZ66"/>
<evidence type="ECO:0000256" key="4">
    <source>
        <dbReference type="RuleBase" id="RU003719"/>
    </source>
</evidence>
<dbReference type="GO" id="GO:0005829">
    <property type="term" value="C:cytosol"/>
    <property type="evidence" value="ECO:0007669"/>
    <property type="project" value="TreeGrafter"/>
</dbReference>
<dbReference type="GO" id="GO:0016618">
    <property type="term" value="F:hydroxypyruvate reductase [NAD(P)H] activity"/>
    <property type="evidence" value="ECO:0007669"/>
    <property type="project" value="TreeGrafter"/>
</dbReference>
<evidence type="ECO:0000259" key="6">
    <source>
        <dbReference type="Pfam" id="PF02826"/>
    </source>
</evidence>
<dbReference type="GO" id="GO:0030267">
    <property type="term" value="F:glyoxylate reductase (NADPH) activity"/>
    <property type="evidence" value="ECO:0007669"/>
    <property type="project" value="TreeGrafter"/>
</dbReference>
<proteinExistence type="inferred from homology"/>
<evidence type="ECO:0000313" key="8">
    <source>
        <dbReference type="Proteomes" id="UP000007115"/>
    </source>
</evidence>
<dbReference type="eggNOG" id="KOG0069">
    <property type="taxonomic scope" value="Eukaryota"/>
</dbReference>
<evidence type="ECO:0000256" key="2">
    <source>
        <dbReference type="ARBA" id="ARBA00023002"/>
    </source>
</evidence>
<dbReference type="InterPro" id="IPR006140">
    <property type="entry name" value="D-isomer_DH_NAD-bd"/>
</dbReference>
<dbReference type="InterPro" id="IPR050223">
    <property type="entry name" value="D-isomer_2-hydroxyacid_DH"/>
</dbReference>
<dbReference type="GO" id="GO:0051287">
    <property type="term" value="F:NAD binding"/>
    <property type="evidence" value="ECO:0007669"/>
    <property type="project" value="InterPro"/>
</dbReference>
<dbReference type="InterPro" id="IPR036291">
    <property type="entry name" value="NAD(P)-bd_dom_sf"/>
</dbReference>
<dbReference type="Gene3D" id="3.40.50.720">
    <property type="entry name" value="NAD(P)-binding Rossmann-like Domain"/>
    <property type="match status" value="2"/>
</dbReference>
<accession>G9MZ66</accession>
<gene>
    <name evidence="7" type="ORF">TRIVIDRAFT_58666</name>
</gene>
<name>G9MZ66_HYPVG</name>
<dbReference type="InterPro" id="IPR029753">
    <property type="entry name" value="D-isomer_DH_CS"/>
</dbReference>